<keyword evidence="1" id="KW-0812">Transmembrane</keyword>
<evidence type="ECO:0000313" key="2">
    <source>
        <dbReference type="EMBL" id="PRX98168.1"/>
    </source>
</evidence>
<sequence>MIVSLSAVVMLAALVWGLWRFAGLRLWHAAVCVFLGFYLASSSVGPYIEQAGQAVASFLSGLDF</sequence>
<dbReference type="OrthoDB" id="3873606at2"/>
<organism evidence="2 3">
    <name type="scientific">Allonocardiopsis opalescens</name>
    <dbReference type="NCBI Taxonomy" id="1144618"/>
    <lineage>
        <taxon>Bacteria</taxon>
        <taxon>Bacillati</taxon>
        <taxon>Actinomycetota</taxon>
        <taxon>Actinomycetes</taxon>
        <taxon>Streptosporangiales</taxon>
        <taxon>Allonocardiopsis</taxon>
    </lineage>
</organism>
<keyword evidence="1" id="KW-0472">Membrane</keyword>
<feature type="transmembrane region" description="Helical" evidence="1">
    <location>
        <begin position="27"/>
        <end position="48"/>
    </location>
</feature>
<dbReference type="AlphaFoldDB" id="A0A2T0Q3C2"/>
<dbReference type="RefSeq" id="WP_106248306.1">
    <property type="nucleotide sequence ID" value="NZ_PVZC01000005.1"/>
</dbReference>
<gene>
    <name evidence="2" type="ORF">CLV72_105521</name>
</gene>
<proteinExistence type="predicted"/>
<evidence type="ECO:0000256" key="1">
    <source>
        <dbReference type="SAM" id="Phobius"/>
    </source>
</evidence>
<name>A0A2T0Q3C2_9ACTN</name>
<dbReference type="Proteomes" id="UP000237846">
    <property type="component" value="Unassembled WGS sequence"/>
</dbReference>
<evidence type="ECO:0000313" key="3">
    <source>
        <dbReference type="Proteomes" id="UP000237846"/>
    </source>
</evidence>
<evidence type="ECO:0008006" key="4">
    <source>
        <dbReference type="Google" id="ProtNLM"/>
    </source>
</evidence>
<reference evidence="2 3" key="1">
    <citation type="submission" date="2018-03" db="EMBL/GenBank/DDBJ databases">
        <title>Genomic Encyclopedia of Archaeal and Bacterial Type Strains, Phase II (KMG-II): from individual species to whole genera.</title>
        <authorList>
            <person name="Goeker M."/>
        </authorList>
    </citation>
    <scope>NUCLEOTIDE SEQUENCE [LARGE SCALE GENOMIC DNA]</scope>
    <source>
        <strain evidence="2 3">DSM 45601</strain>
    </source>
</reference>
<keyword evidence="1" id="KW-1133">Transmembrane helix</keyword>
<comment type="caution">
    <text evidence="2">The sequence shown here is derived from an EMBL/GenBank/DDBJ whole genome shotgun (WGS) entry which is preliminary data.</text>
</comment>
<protein>
    <recommendedName>
        <fullName evidence="4">DUF2304 domain-containing protein</fullName>
    </recommendedName>
</protein>
<accession>A0A2T0Q3C2</accession>
<keyword evidence="3" id="KW-1185">Reference proteome</keyword>
<dbReference type="EMBL" id="PVZC01000005">
    <property type="protein sequence ID" value="PRX98168.1"/>
    <property type="molecule type" value="Genomic_DNA"/>
</dbReference>